<dbReference type="AlphaFoldDB" id="A0A858JJD0"/>
<dbReference type="KEGG" id="kre:GWK63_08820"/>
<keyword evidence="2" id="KW-1185">Reference proteome</keyword>
<dbReference type="EMBL" id="CP050139">
    <property type="protein sequence ID" value="QIP37031.1"/>
    <property type="molecule type" value="Genomic_DNA"/>
</dbReference>
<evidence type="ECO:0000313" key="1">
    <source>
        <dbReference type="EMBL" id="QIP37031.1"/>
    </source>
</evidence>
<sequence length="119" mass="13495">MIRRPQTAGYVSSTNVVSLRQGLLPRHREYLMRWLQAGACMGLCDADVLDRNEYDEADIEHVLVWVRENANPAYMVRPEGMGWVLIDQIRERPIATYRTFEAALHAIRPVLSNGATVAA</sequence>
<reference evidence="1 2" key="1">
    <citation type="submission" date="2020-03" db="EMBL/GenBank/DDBJ databases">
        <title>Isolation of cellulose-producing strains, genome characterization and application of the synthesized cellulose films as an economical and sustainable material for piezoelectric sensor construction.</title>
        <authorList>
            <person name="Mangayil R.K."/>
        </authorList>
    </citation>
    <scope>NUCLEOTIDE SEQUENCE [LARGE SCALE GENOMIC DNA]</scope>
    <source>
        <strain evidence="1 2">ENS 9a1a</strain>
    </source>
</reference>
<name>A0A858JJD0_9PROT</name>
<proteinExistence type="predicted"/>
<gene>
    <name evidence="1" type="ORF">GWK63_08820</name>
</gene>
<protein>
    <submittedName>
        <fullName evidence="1">Uncharacterized protein</fullName>
    </submittedName>
</protein>
<accession>A0A858JJD0</accession>
<dbReference type="Proteomes" id="UP000502533">
    <property type="component" value="Chromosome"/>
</dbReference>
<evidence type="ECO:0000313" key="2">
    <source>
        <dbReference type="Proteomes" id="UP000502533"/>
    </source>
</evidence>
<organism evidence="1 2">
    <name type="scientific">Komagataeibacter rhaeticus</name>
    <dbReference type="NCBI Taxonomy" id="215221"/>
    <lineage>
        <taxon>Bacteria</taxon>
        <taxon>Pseudomonadati</taxon>
        <taxon>Pseudomonadota</taxon>
        <taxon>Alphaproteobacteria</taxon>
        <taxon>Acetobacterales</taxon>
        <taxon>Acetobacteraceae</taxon>
        <taxon>Komagataeibacter</taxon>
    </lineage>
</organism>